<dbReference type="SUPFAM" id="SSF51126">
    <property type="entry name" value="Pectin lyase-like"/>
    <property type="match status" value="1"/>
</dbReference>
<feature type="domain" description="DUF4955" evidence="2">
    <location>
        <begin position="389"/>
        <end position="544"/>
    </location>
</feature>
<dbReference type="EMBL" id="CDSF01000085">
    <property type="protein sequence ID" value="CEO98507.1"/>
    <property type="molecule type" value="Genomic_DNA"/>
</dbReference>
<gene>
    <name evidence="3" type="ORF">PBRA_006621</name>
</gene>
<feature type="chain" id="PRO_5005193079" description="DUF4955 domain-containing protein" evidence="1">
    <location>
        <begin position="39"/>
        <end position="549"/>
    </location>
</feature>
<dbReference type="OMA" id="YELHTIA"/>
<dbReference type="OrthoDB" id="509690at2759"/>
<evidence type="ECO:0000313" key="4">
    <source>
        <dbReference type="Proteomes" id="UP000039324"/>
    </source>
</evidence>
<dbReference type="InterPro" id="IPR032532">
    <property type="entry name" value="DUF4955"/>
</dbReference>
<dbReference type="Proteomes" id="UP000039324">
    <property type="component" value="Unassembled WGS sequence"/>
</dbReference>
<sequence>MCAIRATEARVSHIMSTSAARVLLLCLVAASVARPLRGQRVWDEFYESRQRAPPLEATLPDYSYAGYRYSDRPIPSTPIAGRPVFNVADYGAVADDDVDDAAGIQSAIDACARSDAGGVIQLNVGRYTVSSNADRGTLPELVLHGSHCVLRGVARNLTNIVIQHHKVNRTYAIRVGSSKASDHRHLASVTRSSRRETFNVSVDNARRLHVGQTVALTCQSPVLAAAHVYPLTISPSWTRLVTQGMRVYELHTIADLDATTGTVWFQEPLHVDANVDACPFVLRAMSVDREIGLEDLTITGRWDSVSEEFIHHASDLHDSGWAAVQVQGVRDSWLRRIDIVNCNEGITIDKSIAVTVEDVAFTGKRAHLGIIAMGSYGVLMQRLADHANHLHGFGVGFSSAGTVIRDSDAYPGQTLDMHGGLPYATLHEQVRGGKWTGNGGKLIAYPNHGRWLTIWNCVHDQGHRKRKYDVWPAGKGTSGASSWVDIVRYQYDSLGSQSAFALPIIVGVQGSPMRFVNDSVLDVLEYVGEVPPVASLFESQLSLRQSGPA</sequence>
<dbReference type="AlphaFoldDB" id="A0A0G4ITE6"/>
<keyword evidence="1" id="KW-0732">Signal</keyword>
<dbReference type="Pfam" id="PF16315">
    <property type="entry name" value="DUF4955"/>
    <property type="match status" value="1"/>
</dbReference>
<dbReference type="InterPro" id="IPR011050">
    <property type="entry name" value="Pectin_lyase_fold/virulence"/>
</dbReference>
<evidence type="ECO:0000259" key="2">
    <source>
        <dbReference type="Pfam" id="PF16315"/>
    </source>
</evidence>
<dbReference type="InterPro" id="IPR012334">
    <property type="entry name" value="Pectin_lyas_fold"/>
</dbReference>
<name>A0A0G4ITE6_PLABS</name>
<evidence type="ECO:0000313" key="3">
    <source>
        <dbReference type="EMBL" id="CEO98507.1"/>
    </source>
</evidence>
<organism evidence="3 4">
    <name type="scientific">Plasmodiophora brassicae</name>
    <name type="common">Clubroot disease agent</name>
    <dbReference type="NCBI Taxonomy" id="37360"/>
    <lineage>
        <taxon>Eukaryota</taxon>
        <taxon>Sar</taxon>
        <taxon>Rhizaria</taxon>
        <taxon>Endomyxa</taxon>
        <taxon>Phytomyxea</taxon>
        <taxon>Plasmodiophorida</taxon>
        <taxon>Plasmodiophoridae</taxon>
        <taxon>Plasmodiophora</taxon>
    </lineage>
</organism>
<feature type="signal peptide" evidence="1">
    <location>
        <begin position="1"/>
        <end position="38"/>
    </location>
</feature>
<keyword evidence="4" id="KW-1185">Reference proteome</keyword>
<evidence type="ECO:0000256" key="1">
    <source>
        <dbReference type="SAM" id="SignalP"/>
    </source>
</evidence>
<accession>A0A0G4ITE6</accession>
<dbReference type="Gene3D" id="2.160.20.10">
    <property type="entry name" value="Single-stranded right-handed beta-helix, Pectin lyase-like"/>
    <property type="match status" value="2"/>
</dbReference>
<protein>
    <recommendedName>
        <fullName evidence="2">DUF4955 domain-containing protein</fullName>
    </recommendedName>
</protein>
<reference evidence="3 4" key="1">
    <citation type="submission" date="2015-02" db="EMBL/GenBank/DDBJ databases">
        <authorList>
            <person name="Chooi Y.-H."/>
        </authorList>
    </citation>
    <scope>NUCLEOTIDE SEQUENCE [LARGE SCALE GENOMIC DNA]</scope>
    <source>
        <strain evidence="3">E3</strain>
    </source>
</reference>
<proteinExistence type="predicted"/>